<dbReference type="Proteomes" id="UP001596443">
    <property type="component" value="Unassembled WGS sequence"/>
</dbReference>
<name>A0ABD5TDK2_9EURY</name>
<evidence type="ECO:0000256" key="10">
    <source>
        <dbReference type="RuleBase" id="RU003983"/>
    </source>
</evidence>
<dbReference type="InterPro" id="IPR001915">
    <property type="entry name" value="Peptidase_M48"/>
</dbReference>
<dbReference type="AlphaFoldDB" id="A0ABD5TDK2"/>
<evidence type="ECO:0000256" key="8">
    <source>
        <dbReference type="ARBA" id="ARBA00023049"/>
    </source>
</evidence>
<evidence type="ECO:0000256" key="9">
    <source>
        <dbReference type="ARBA" id="ARBA00023136"/>
    </source>
</evidence>
<evidence type="ECO:0000256" key="11">
    <source>
        <dbReference type="SAM" id="MobiDB-lite"/>
    </source>
</evidence>
<evidence type="ECO:0000256" key="4">
    <source>
        <dbReference type="ARBA" id="ARBA00022723"/>
    </source>
</evidence>
<evidence type="ECO:0000256" key="7">
    <source>
        <dbReference type="ARBA" id="ARBA00022989"/>
    </source>
</evidence>
<reference evidence="13 14" key="1">
    <citation type="journal article" date="2019" name="Int. J. Syst. Evol. Microbiol.">
        <title>The Global Catalogue of Microorganisms (GCM) 10K type strain sequencing project: providing services to taxonomists for standard genome sequencing and annotation.</title>
        <authorList>
            <consortium name="The Broad Institute Genomics Platform"/>
            <consortium name="The Broad Institute Genome Sequencing Center for Infectious Disease"/>
            <person name="Wu L."/>
            <person name="Ma J."/>
        </authorList>
    </citation>
    <scope>NUCLEOTIDE SEQUENCE [LARGE SCALE GENOMIC DNA]</scope>
    <source>
        <strain evidence="13 14">SYNS20</strain>
    </source>
</reference>
<keyword evidence="3" id="KW-0812">Transmembrane</keyword>
<evidence type="ECO:0000256" key="1">
    <source>
        <dbReference type="ARBA" id="ARBA00022475"/>
    </source>
</evidence>
<dbReference type="GO" id="GO:0006508">
    <property type="term" value="P:proteolysis"/>
    <property type="evidence" value="ECO:0007669"/>
    <property type="project" value="UniProtKB-KW"/>
</dbReference>
<comment type="similarity">
    <text evidence="10">Belongs to the peptidase M48 family.</text>
</comment>
<evidence type="ECO:0000256" key="6">
    <source>
        <dbReference type="ARBA" id="ARBA00022833"/>
    </source>
</evidence>
<accession>A0ABD5TDK2</accession>
<feature type="domain" description="Peptidase M48" evidence="12">
    <location>
        <begin position="97"/>
        <end position="277"/>
    </location>
</feature>
<keyword evidence="9" id="KW-0472">Membrane</keyword>
<evidence type="ECO:0000256" key="5">
    <source>
        <dbReference type="ARBA" id="ARBA00022801"/>
    </source>
</evidence>
<dbReference type="RefSeq" id="WP_284061652.1">
    <property type="nucleotide sequence ID" value="NZ_CP126158.1"/>
</dbReference>
<evidence type="ECO:0000259" key="12">
    <source>
        <dbReference type="Pfam" id="PF01435"/>
    </source>
</evidence>
<dbReference type="Pfam" id="PF01435">
    <property type="entry name" value="Peptidase_M48"/>
    <property type="match status" value="1"/>
</dbReference>
<proteinExistence type="inferred from homology"/>
<evidence type="ECO:0000313" key="14">
    <source>
        <dbReference type="Proteomes" id="UP001596443"/>
    </source>
</evidence>
<keyword evidence="6 10" id="KW-0862">Zinc</keyword>
<keyword evidence="1" id="KW-1003">Cell membrane</keyword>
<evidence type="ECO:0000256" key="2">
    <source>
        <dbReference type="ARBA" id="ARBA00022670"/>
    </source>
</evidence>
<dbReference type="EC" id="3.4.24.-" evidence="13"/>
<keyword evidence="7" id="KW-1133">Transmembrane helix</keyword>
<dbReference type="GO" id="GO:0046872">
    <property type="term" value="F:metal ion binding"/>
    <property type="evidence" value="ECO:0007669"/>
    <property type="project" value="UniProtKB-KW"/>
</dbReference>
<dbReference type="GO" id="GO:0008237">
    <property type="term" value="F:metallopeptidase activity"/>
    <property type="evidence" value="ECO:0007669"/>
    <property type="project" value="UniProtKB-KW"/>
</dbReference>
<keyword evidence="8 10" id="KW-0482">Metalloprotease</keyword>
<dbReference type="EMBL" id="JBHSWX010000012">
    <property type="protein sequence ID" value="MFC6787500.1"/>
    <property type="molecule type" value="Genomic_DNA"/>
</dbReference>
<organism evidence="13 14">
    <name type="scientific">Halobaculum halobium</name>
    <dbReference type="NCBI Taxonomy" id="3032281"/>
    <lineage>
        <taxon>Archaea</taxon>
        <taxon>Methanobacteriati</taxon>
        <taxon>Methanobacteriota</taxon>
        <taxon>Stenosarchaea group</taxon>
        <taxon>Halobacteria</taxon>
        <taxon>Halobacteriales</taxon>
        <taxon>Haloferacaceae</taxon>
        <taxon>Halobaculum</taxon>
    </lineage>
</organism>
<comment type="cofactor">
    <cofactor evidence="10">
        <name>Zn(2+)</name>
        <dbReference type="ChEBI" id="CHEBI:29105"/>
    </cofactor>
    <text evidence="10">Binds 1 zinc ion per subunit.</text>
</comment>
<keyword evidence="5 10" id="KW-0378">Hydrolase</keyword>
<dbReference type="InterPro" id="IPR050083">
    <property type="entry name" value="HtpX_protease"/>
</dbReference>
<protein>
    <submittedName>
        <fullName evidence="13">M48 family metallopeptidase</fullName>
        <ecNumber evidence="13">3.4.24.-</ecNumber>
    </submittedName>
</protein>
<sequence>MPDASRVAIDTLDRPTLFRLYVPFRADSRLSLRAGRKAYTRGREATDVFLFALPSPLPAVISWAGDWWELWALIAVGFLGVRLAPALVSRAERPAPLPAEVARAVEREGVPADRVGVLRRDGRVLAYAAGLTAGHGRVFVSTGLLRELDPAGVAAVVRHEHAHLARGHVPLRVGIPCAYAVAWAIDATLFGRAGLVAGAALAVPLAYLSVRTARWTEYDADAVAARGSGDDFRDALARLAAGGHLGRPAPAGGRLRRVLASLSMHPPLGERLKRLDDHSETETGVGPSAGAVAGGARGDD</sequence>
<comment type="caution">
    <text evidence="13">The sequence shown here is derived from an EMBL/GenBank/DDBJ whole genome shotgun (WGS) entry which is preliminary data.</text>
</comment>
<dbReference type="Gene3D" id="3.30.2010.10">
    <property type="entry name" value="Metalloproteases ('zincins'), catalytic domain"/>
    <property type="match status" value="1"/>
</dbReference>
<dbReference type="PANTHER" id="PTHR43221:SF2">
    <property type="entry name" value="PROTEASE HTPX HOMOLOG"/>
    <property type="match status" value="1"/>
</dbReference>
<evidence type="ECO:0000256" key="3">
    <source>
        <dbReference type="ARBA" id="ARBA00022692"/>
    </source>
</evidence>
<keyword evidence="4" id="KW-0479">Metal-binding</keyword>
<evidence type="ECO:0000313" key="13">
    <source>
        <dbReference type="EMBL" id="MFC6787500.1"/>
    </source>
</evidence>
<keyword evidence="14" id="KW-1185">Reference proteome</keyword>
<dbReference type="PANTHER" id="PTHR43221">
    <property type="entry name" value="PROTEASE HTPX"/>
    <property type="match status" value="1"/>
</dbReference>
<keyword evidence="2 10" id="KW-0645">Protease</keyword>
<dbReference type="GeneID" id="81210626"/>
<gene>
    <name evidence="13" type="ORF">ACFQFD_16280</name>
</gene>
<feature type="region of interest" description="Disordered" evidence="11">
    <location>
        <begin position="277"/>
        <end position="300"/>
    </location>
</feature>